<protein>
    <recommendedName>
        <fullName evidence="9">Major facilitator superfamily (MFS) profile domain-containing protein</fullName>
    </recommendedName>
</protein>
<dbReference type="Pfam" id="PF07690">
    <property type="entry name" value="MFS_1"/>
    <property type="match status" value="1"/>
</dbReference>
<evidence type="ECO:0000256" key="1">
    <source>
        <dbReference type="ARBA" id="ARBA00004141"/>
    </source>
</evidence>
<dbReference type="Gene3D" id="1.20.1250.20">
    <property type="entry name" value="MFS general substrate transporter like domains"/>
    <property type="match status" value="2"/>
</dbReference>
<evidence type="ECO:0000256" key="5">
    <source>
        <dbReference type="SAM" id="MobiDB-lite"/>
    </source>
</evidence>
<feature type="transmembrane region" description="Helical" evidence="6">
    <location>
        <begin position="357"/>
        <end position="377"/>
    </location>
</feature>
<feature type="transmembrane region" description="Helical" evidence="6">
    <location>
        <begin position="214"/>
        <end position="235"/>
    </location>
</feature>
<keyword evidence="2 6" id="KW-0812">Transmembrane</keyword>
<evidence type="ECO:0000256" key="3">
    <source>
        <dbReference type="ARBA" id="ARBA00022989"/>
    </source>
</evidence>
<dbReference type="AlphaFoldDB" id="A0A0D2ATN3"/>
<evidence type="ECO:0000256" key="2">
    <source>
        <dbReference type="ARBA" id="ARBA00022692"/>
    </source>
</evidence>
<feature type="transmembrane region" description="Helical" evidence="6">
    <location>
        <begin position="294"/>
        <end position="319"/>
    </location>
</feature>
<keyword evidence="8" id="KW-1185">Reference proteome</keyword>
<organism evidence="7 8">
    <name type="scientific">Verruconis gallopava</name>
    <dbReference type="NCBI Taxonomy" id="253628"/>
    <lineage>
        <taxon>Eukaryota</taxon>
        <taxon>Fungi</taxon>
        <taxon>Dikarya</taxon>
        <taxon>Ascomycota</taxon>
        <taxon>Pezizomycotina</taxon>
        <taxon>Dothideomycetes</taxon>
        <taxon>Pleosporomycetidae</taxon>
        <taxon>Venturiales</taxon>
        <taxon>Sympoventuriaceae</taxon>
        <taxon>Verruconis</taxon>
    </lineage>
</organism>
<feature type="region of interest" description="Disordered" evidence="5">
    <location>
        <begin position="1"/>
        <end position="50"/>
    </location>
</feature>
<dbReference type="EMBL" id="KN847549">
    <property type="protein sequence ID" value="KIW02489.1"/>
    <property type="molecule type" value="Genomic_DNA"/>
</dbReference>
<evidence type="ECO:0008006" key="9">
    <source>
        <dbReference type="Google" id="ProtNLM"/>
    </source>
</evidence>
<dbReference type="GO" id="GO:0016020">
    <property type="term" value="C:membrane"/>
    <property type="evidence" value="ECO:0007669"/>
    <property type="project" value="UniProtKB-SubCell"/>
</dbReference>
<dbReference type="InParanoid" id="A0A0D2ATN3"/>
<feature type="transmembrane region" description="Helical" evidence="6">
    <location>
        <begin position="174"/>
        <end position="193"/>
    </location>
</feature>
<comment type="subcellular location">
    <subcellularLocation>
        <location evidence="1">Membrane</location>
        <topology evidence="1">Multi-pass membrane protein</topology>
    </subcellularLocation>
</comment>
<dbReference type="InterPro" id="IPR011701">
    <property type="entry name" value="MFS"/>
</dbReference>
<dbReference type="InterPro" id="IPR036259">
    <property type="entry name" value="MFS_trans_sf"/>
</dbReference>
<dbReference type="InterPro" id="IPR049680">
    <property type="entry name" value="FLVCR1-2_SLC49-like"/>
</dbReference>
<sequence>MRDWIRMESPSADRKFAGVVRSNSVDDPDSNKSPSKSKSASAHDPSNSVDAATFGQADAQALQPQGGDTPQPQSISYRVYKRRWFGLFQLVLLNIIVSWDWLTFAASSETTATYFKTSESNVNWLSTGFLFAFAVVSPVTLWTLHLGPKPSIIASAVLILVGNWIRYGGTRSNIFGVVVFGQVIIGFAQPFVLAAPTRYSDLWFTDRGRVSATAIASLANPFGGALGQLIGPIWAANPPDVPNLVLYVSIISTVAALPSFFVPAKPPTPPSASSALEKPHVLESLNSLSGNRSFWLVFVAFSIYVGFFNAISSLLNQILEPYGLSQNEAGIAGAILIVVGLVAAAISSPIIDRTKKYLLMIRLCVPLIGLSYLVFIWAPPTGGLPAPYVILAVLGASSFALVPVALEYLVEVTWPASPEVTSVVSWTGGQILGGIFIVIMNALKDSSGRHGPKNNMQQALIFQAVIAMVTIIPPMLLGFKRFGTGGNTAGRLMADRRMTQAVEQIEGQTMSAE</sequence>
<feature type="transmembrane region" description="Helical" evidence="6">
    <location>
        <begin position="389"/>
        <end position="410"/>
    </location>
</feature>
<dbReference type="PANTHER" id="PTHR10924">
    <property type="entry name" value="MAJOR FACILITATOR SUPERFAMILY PROTEIN-RELATED"/>
    <property type="match status" value="1"/>
</dbReference>
<feature type="transmembrane region" description="Helical" evidence="6">
    <location>
        <begin position="331"/>
        <end position="350"/>
    </location>
</feature>
<dbReference type="GO" id="GO:0022857">
    <property type="term" value="F:transmembrane transporter activity"/>
    <property type="evidence" value="ECO:0007669"/>
    <property type="project" value="InterPro"/>
</dbReference>
<keyword evidence="4 6" id="KW-0472">Membrane</keyword>
<proteinExistence type="predicted"/>
<evidence type="ECO:0000256" key="6">
    <source>
        <dbReference type="SAM" id="Phobius"/>
    </source>
</evidence>
<reference evidence="7 8" key="1">
    <citation type="submission" date="2015-01" db="EMBL/GenBank/DDBJ databases">
        <title>The Genome Sequence of Ochroconis gallopava CBS43764.</title>
        <authorList>
            <consortium name="The Broad Institute Genomics Platform"/>
            <person name="Cuomo C."/>
            <person name="de Hoog S."/>
            <person name="Gorbushina A."/>
            <person name="Stielow B."/>
            <person name="Teixiera M."/>
            <person name="Abouelleil A."/>
            <person name="Chapman S.B."/>
            <person name="Priest M."/>
            <person name="Young S.K."/>
            <person name="Wortman J."/>
            <person name="Nusbaum C."/>
            <person name="Birren B."/>
        </authorList>
    </citation>
    <scope>NUCLEOTIDE SEQUENCE [LARGE SCALE GENOMIC DNA]</scope>
    <source>
        <strain evidence="7 8">CBS 43764</strain>
    </source>
</reference>
<name>A0A0D2ATN3_9PEZI</name>
<feature type="transmembrane region" description="Helical" evidence="6">
    <location>
        <begin position="84"/>
        <end position="102"/>
    </location>
</feature>
<feature type="compositionally biased region" description="Low complexity" evidence="5">
    <location>
        <begin position="31"/>
        <end position="46"/>
    </location>
</feature>
<dbReference type="GeneID" id="27314265"/>
<dbReference type="SUPFAM" id="SSF103473">
    <property type="entry name" value="MFS general substrate transporter"/>
    <property type="match status" value="1"/>
</dbReference>
<dbReference type="RefSeq" id="XP_016212358.1">
    <property type="nucleotide sequence ID" value="XM_016359910.1"/>
</dbReference>
<feature type="transmembrane region" description="Helical" evidence="6">
    <location>
        <begin position="460"/>
        <end position="479"/>
    </location>
</feature>
<feature type="transmembrane region" description="Helical" evidence="6">
    <location>
        <begin position="151"/>
        <end position="168"/>
    </location>
</feature>
<feature type="transmembrane region" description="Helical" evidence="6">
    <location>
        <begin position="122"/>
        <end position="144"/>
    </location>
</feature>
<evidence type="ECO:0000256" key="4">
    <source>
        <dbReference type="ARBA" id="ARBA00023136"/>
    </source>
</evidence>
<evidence type="ECO:0000313" key="7">
    <source>
        <dbReference type="EMBL" id="KIW02489.1"/>
    </source>
</evidence>
<dbReference type="VEuPathDB" id="FungiDB:PV09_06292"/>
<dbReference type="Proteomes" id="UP000053259">
    <property type="component" value="Unassembled WGS sequence"/>
</dbReference>
<gene>
    <name evidence="7" type="ORF">PV09_06292</name>
</gene>
<feature type="transmembrane region" description="Helical" evidence="6">
    <location>
        <begin position="422"/>
        <end position="440"/>
    </location>
</feature>
<keyword evidence="3 6" id="KW-1133">Transmembrane helix</keyword>
<dbReference type="OrthoDB" id="422206at2759"/>
<accession>A0A0D2ATN3</accession>
<evidence type="ECO:0000313" key="8">
    <source>
        <dbReference type="Proteomes" id="UP000053259"/>
    </source>
</evidence>
<dbReference type="STRING" id="253628.A0A0D2ATN3"/>
<dbReference type="PANTHER" id="PTHR10924:SF6">
    <property type="entry name" value="SOLUTE CARRIER FAMILY 49 MEMBER A3"/>
    <property type="match status" value="1"/>
</dbReference>
<feature type="transmembrane region" description="Helical" evidence="6">
    <location>
        <begin position="241"/>
        <end position="262"/>
    </location>
</feature>
<feature type="compositionally biased region" description="Basic and acidic residues" evidence="5">
    <location>
        <begin position="1"/>
        <end position="16"/>
    </location>
</feature>